<dbReference type="EMBL" id="PXNQ02000003">
    <property type="protein sequence ID" value="RNF35387.1"/>
    <property type="molecule type" value="Genomic_DNA"/>
</dbReference>
<keyword evidence="2" id="KW-1185">Reference proteome</keyword>
<accession>A0A422QZG5</accession>
<evidence type="ECO:0000313" key="2">
    <source>
        <dbReference type="Proteomes" id="UP000238137"/>
    </source>
</evidence>
<gene>
    <name evidence="1" type="ORF">A7A09_007320</name>
</gene>
<reference evidence="1" key="1">
    <citation type="submission" date="2018-05" db="EMBL/GenBank/DDBJ databases">
        <title>Reclassification of Methylarcula marina and Methylarcula terricola as Paracoccus methylarcula sp.nov., comb.nov. and Paracoccus terricola comb.nov.</title>
        <authorList>
            <person name="Shmareva M.N."/>
            <person name="Doronina N.V."/>
            <person name="Vasilenko O.V."/>
            <person name="Tarlachkov S.V."/>
            <person name="Trotsenko Y.A."/>
        </authorList>
    </citation>
    <scope>NUCLEOTIDE SEQUENCE [LARGE SCALE GENOMIC DNA]</scope>
    <source>
        <strain evidence="1">VKM B-2159</strain>
    </source>
</reference>
<dbReference type="AlphaFoldDB" id="A0A422QZG5"/>
<proteinExistence type="predicted"/>
<comment type="caution">
    <text evidence="1">The sequence shown here is derived from an EMBL/GenBank/DDBJ whole genome shotgun (WGS) entry which is preliminary data.</text>
</comment>
<protein>
    <recommendedName>
        <fullName evidence="3">Phage tail tape measure protein</fullName>
    </recommendedName>
</protein>
<organism evidence="1 2">
    <name type="scientific">Paracoccus methylarcula</name>
    <dbReference type="NCBI Taxonomy" id="72022"/>
    <lineage>
        <taxon>Bacteria</taxon>
        <taxon>Pseudomonadati</taxon>
        <taxon>Pseudomonadota</taxon>
        <taxon>Alphaproteobacteria</taxon>
        <taxon>Rhodobacterales</taxon>
        <taxon>Paracoccaceae</taxon>
        <taxon>Paracoccus</taxon>
    </lineage>
</organism>
<dbReference type="OrthoDB" id="7311517at2"/>
<sequence>MAAAKLIGRMQALLGLDATRFQKGLSESQKRLRDFGQQFRRVASVAAAMGAAISAAALKGAQDIDQSAKAARRLDASIGAFEALKLAASEAGVPLSSLPNEIQNINREIANIGTSGNAGRALERLGLAASDISDLDADEKLATIADRVKALGLSSGEATAVLRDLGVRNREVALLMIQGGDAIRRARKDVEDYGLALGSVEAGRVEAANDSIARLGLVTRYAGQQLALQLVPAMGRLADAMTASLREGGALRAMIDGLAGNIDRIITYIATAVAGFGTRFVAALVAARIATFSLVGALTALRGALLRSGIGIAIVGVGELIYRFTGLIEKTGGVGSAFETLGRLAALVWQGIVDSAKAIPAGLAGVWNLVRSDFITMIADLTQIWDSFIRKVTTGISFLTLGSVKPTGGGTGGLTEELRAEAAALAASAEENFKAMSGSVTQSMQNAGAGIRLTALGLGDLRAKFPEVRQAAGETSDAVNDLGAALDGAGGAAGRAGSSAGGAAKAGIDKLKDSVKSATKATEDMGKKFGDLAADVITGTRSMADVLQQFGKKLLSSGLGSLFNSLTGDPLTNALRGAGLNPLGGFRIPGFANGVENFRGGLARINERGGELVSLPGGSTVIPHDLSTRMVRDASGAQDSRGVLEIVPSELFELRMADVADQSAASMGIEISRSIPDQIQKYQRNPRLR</sequence>
<evidence type="ECO:0000313" key="1">
    <source>
        <dbReference type="EMBL" id="RNF35387.1"/>
    </source>
</evidence>
<dbReference type="Proteomes" id="UP000238137">
    <property type="component" value="Unassembled WGS sequence"/>
</dbReference>
<dbReference type="RefSeq" id="WP_106690737.1">
    <property type="nucleotide sequence ID" value="NZ_PXNQ02000003.1"/>
</dbReference>
<evidence type="ECO:0008006" key="3">
    <source>
        <dbReference type="Google" id="ProtNLM"/>
    </source>
</evidence>
<name>A0A422QZG5_9RHOB</name>